<keyword evidence="3" id="KW-0813">Transport</keyword>
<feature type="transmembrane region" description="Helical" evidence="11">
    <location>
        <begin position="359"/>
        <end position="378"/>
    </location>
</feature>
<keyword evidence="9 11" id="KW-0472">Membrane</keyword>
<evidence type="ECO:0000256" key="11">
    <source>
        <dbReference type="SAM" id="Phobius"/>
    </source>
</evidence>
<dbReference type="GO" id="GO:0015297">
    <property type="term" value="F:antiporter activity"/>
    <property type="evidence" value="ECO:0007669"/>
    <property type="project" value="UniProtKB-KW"/>
</dbReference>
<dbReference type="InterPro" id="IPR006153">
    <property type="entry name" value="Cation/H_exchanger_TM"/>
</dbReference>
<dbReference type="EMBL" id="FOPI01000022">
    <property type="protein sequence ID" value="SFG45135.1"/>
    <property type="molecule type" value="Genomic_DNA"/>
</dbReference>
<reference evidence="14" key="1">
    <citation type="submission" date="2016-10" db="EMBL/GenBank/DDBJ databases">
        <authorList>
            <person name="Varghese N."/>
            <person name="Submissions S."/>
        </authorList>
    </citation>
    <scope>NUCLEOTIDE SEQUENCE [LARGE SCALE GENOMIC DNA]</scope>
    <source>
        <strain evidence="14">DSM 20403</strain>
    </source>
</reference>
<evidence type="ECO:0000259" key="12">
    <source>
        <dbReference type="Pfam" id="PF00999"/>
    </source>
</evidence>
<sequence>MSYLGTLSLVLITTALAGHFSRRVGMPAVIGELLVGIVLGPAVLGLVTNNSFVHTFSEIGVIILMFIAGLESDLELLKKYLKPAFSVAVCGVIVPVGLVFLFGKLFSFSNEQAIFLGVTFAATSVSISVEVLKELHFLDSKEGTTILGAAVIDDILAVLILSVLVSIFSDVAAKSGGHVQSNIGLSLVLQALYFAGIYLLFKYIAPFLMSIAEKLSIPSSVVLMSVFICMGMSYLAEEVGLSNVVGAFFAGVAVAQTPCKKEIDSNIEPIGYAVFIPMFFVSIGLNMTFDGFFKDLIFIIPLTILALLTKWIGCGFGAKILGMSMRSADIIGAGMVSRGEMALIIAQVGYEAKLLSSDFYSGVIIVIILTTVIAPFMLKHSVMAQKKALKEKKA</sequence>
<dbReference type="AlphaFoldDB" id="A0A1I2RWS8"/>
<feature type="transmembrane region" description="Helical" evidence="11">
    <location>
        <begin position="183"/>
        <end position="203"/>
    </location>
</feature>
<evidence type="ECO:0000256" key="8">
    <source>
        <dbReference type="ARBA" id="ARBA00023065"/>
    </source>
</evidence>
<evidence type="ECO:0000256" key="7">
    <source>
        <dbReference type="ARBA" id="ARBA00023053"/>
    </source>
</evidence>
<dbReference type="NCBIfam" id="TIGR00932">
    <property type="entry name" value="2a37"/>
    <property type="match status" value="1"/>
</dbReference>
<proteinExistence type="inferred from homology"/>
<protein>
    <submittedName>
        <fullName evidence="13">Sodium/proton antiporter NapA, CPA2 family</fullName>
    </submittedName>
</protein>
<name>A0A1I2RWS8_9LACO</name>
<evidence type="ECO:0000256" key="10">
    <source>
        <dbReference type="ARBA" id="ARBA00023201"/>
    </source>
</evidence>
<evidence type="ECO:0000256" key="2">
    <source>
        <dbReference type="ARBA" id="ARBA00005551"/>
    </source>
</evidence>
<dbReference type="Proteomes" id="UP000182635">
    <property type="component" value="Unassembled WGS sequence"/>
</dbReference>
<evidence type="ECO:0000256" key="6">
    <source>
        <dbReference type="ARBA" id="ARBA00022989"/>
    </source>
</evidence>
<dbReference type="GO" id="GO:0008324">
    <property type="term" value="F:monoatomic cation transmembrane transporter activity"/>
    <property type="evidence" value="ECO:0007669"/>
    <property type="project" value="InterPro"/>
</dbReference>
<evidence type="ECO:0000256" key="1">
    <source>
        <dbReference type="ARBA" id="ARBA00004141"/>
    </source>
</evidence>
<feature type="transmembrane region" description="Helical" evidence="11">
    <location>
        <begin position="84"/>
        <end position="107"/>
    </location>
</feature>
<accession>A0A1I2RWS8</accession>
<dbReference type="OrthoDB" id="9793589at2"/>
<feature type="transmembrane region" description="Helical" evidence="11">
    <location>
        <begin position="113"/>
        <end position="132"/>
    </location>
</feature>
<dbReference type="GO" id="GO:1902600">
    <property type="term" value="P:proton transmembrane transport"/>
    <property type="evidence" value="ECO:0007669"/>
    <property type="project" value="InterPro"/>
</dbReference>
<feature type="transmembrane region" description="Helical" evidence="11">
    <location>
        <begin position="52"/>
        <end position="72"/>
    </location>
</feature>
<organism evidence="13 14">
    <name type="scientific">Ligilactobacillus ruminis DSM 20403 = NBRC 102161</name>
    <dbReference type="NCBI Taxonomy" id="1423798"/>
    <lineage>
        <taxon>Bacteria</taxon>
        <taxon>Bacillati</taxon>
        <taxon>Bacillota</taxon>
        <taxon>Bacilli</taxon>
        <taxon>Lactobacillales</taxon>
        <taxon>Lactobacillaceae</taxon>
        <taxon>Ligilactobacillus</taxon>
    </lineage>
</organism>
<keyword evidence="6 11" id="KW-1133">Transmembrane helix</keyword>
<dbReference type="GO" id="GO:0006814">
    <property type="term" value="P:sodium ion transport"/>
    <property type="evidence" value="ECO:0007669"/>
    <property type="project" value="UniProtKB-KW"/>
</dbReference>
<dbReference type="PANTHER" id="PTHR43562">
    <property type="entry name" value="NAPA-TYPE SODIUM/HYDROGEN ANTIPORTER"/>
    <property type="match status" value="1"/>
</dbReference>
<dbReference type="PANTHER" id="PTHR43562:SF3">
    <property type="entry name" value="SODIUM ION_PROTON EXCHANGER (EUROFUNG)"/>
    <property type="match status" value="1"/>
</dbReference>
<feature type="transmembrane region" description="Helical" evidence="11">
    <location>
        <begin position="215"/>
        <end position="235"/>
    </location>
</feature>
<keyword evidence="8" id="KW-0406">Ion transport</keyword>
<feature type="domain" description="Cation/H+ exchanger transmembrane" evidence="12">
    <location>
        <begin position="12"/>
        <end position="380"/>
    </location>
</feature>
<keyword evidence="5 11" id="KW-0812">Transmembrane</keyword>
<dbReference type="Pfam" id="PF00999">
    <property type="entry name" value="Na_H_Exchanger"/>
    <property type="match status" value="1"/>
</dbReference>
<feature type="transmembrane region" description="Helical" evidence="11">
    <location>
        <begin position="295"/>
        <end position="318"/>
    </location>
</feature>
<dbReference type="Gene3D" id="1.20.1530.20">
    <property type="match status" value="1"/>
</dbReference>
<dbReference type="GO" id="GO:0016020">
    <property type="term" value="C:membrane"/>
    <property type="evidence" value="ECO:0007669"/>
    <property type="project" value="UniProtKB-SubCell"/>
</dbReference>
<feature type="transmembrane region" description="Helical" evidence="11">
    <location>
        <begin position="144"/>
        <end position="168"/>
    </location>
</feature>
<comment type="subcellular location">
    <subcellularLocation>
        <location evidence="1">Membrane</location>
        <topology evidence="1">Multi-pass membrane protein</topology>
    </subcellularLocation>
</comment>
<keyword evidence="7" id="KW-0915">Sodium</keyword>
<dbReference type="InterPro" id="IPR004771">
    <property type="entry name" value="K/H_exchanger"/>
</dbReference>
<dbReference type="RefSeq" id="WP_046922042.1">
    <property type="nucleotide sequence ID" value="NZ_AYYL01000013.1"/>
</dbReference>
<dbReference type="InterPro" id="IPR038770">
    <property type="entry name" value="Na+/solute_symporter_sf"/>
</dbReference>
<evidence type="ECO:0000256" key="9">
    <source>
        <dbReference type="ARBA" id="ARBA00023136"/>
    </source>
</evidence>
<evidence type="ECO:0000256" key="3">
    <source>
        <dbReference type="ARBA" id="ARBA00022448"/>
    </source>
</evidence>
<comment type="similarity">
    <text evidence="2">Belongs to the monovalent cation:proton antiporter 2 (CPA2) transporter (TC 2.A.37) family.</text>
</comment>
<evidence type="ECO:0000256" key="4">
    <source>
        <dbReference type="ARBA" id="ARBA00022449"/>
    </source>
</evidence>
<gene>
    <name evidence="13" type="ORF">SAMN02910432_01434</name>
</gene>
<feature type="transmembrane region" description="Helical" evidence="11">
    <location>
        <begin position="241"/>
        <end position="258"/>
    </location>
</feature>
<evidence type="ECO:0000313" key="13">
    <source>
        <dbReference type="EMBL" id="SFG45135.1"/>
    </source>
</evidence>
<feature type="transmembrane region" description="Helical" evidence="11">
    <location>
        <begin position="270"/>
        <end position="289"/>
    </location>
</feature>
<keyword evidence="4" id="KW-0050">Antiport</keyword>
<evidence type="ECO:0000313" key="14">
    <source>
        <dbReference type="Proteomes" id="UP000182635"/>
    </source>
</evidence>
<evidence type="ECO:0000256" key="5">
    <source>
        <dbReference type="ARBA" id="ARBA00022692"/>
    </source>
</evidence>
<keyword evidence="10" id="KW-0739">Sodium transport</keyword>